<dbReference type="InterPro" id="IPR011856">
    <property type="entry name" value="tRNA_endonuc-like_dom_sf"/>
</dbReference>
<dbReference type="STRING" id="84698.SAMN04488528_100995"/>
<accession>A0A1I0XT72</accession>
<dbReference type="Proteomes" id="UP000198619">
    <property type="component" value="Unassembled WGS sequence"/>
</dbReference>
<dbReference type="GO" id="GO:0009307">
    <property type="term" value="P:DNA restriction-modification system"/>
    <property type="evidence" value="ECO:0007669"/>
    <property type="project" value="InterPro"/>
</dbReference>
<feature type="transmembrane region" description="Helical" evidence="1">
    <location>
        <begin position="6"/>
        <end position="28"/>
    </location>
</feature>
<dbReference type="EMBL" id="FOKI01000009">
    <property type="protein sequence ID" value="SFB03378.1"/>
    <property type="molecule type" value="Genomic_DNA"/>
</dbReference>
<evidence type="ECO:0000259" key="2">
    <source>
        <dbReference type="Pfam" id="PF04471"/>
    </source>
</evidence>
<name>A0A1I0XT72_9CLOT</name>
<dbReference type="InterPro" id="IPR011335">
    <property type="entry name" value="Restrct_endonuc-II-like"/>
</dbReference>
<dbReference type="AlphaFoldDB" id="A0A1I0XT72"/>
<evidence type="ECO:0000256" key="1">
    <source>
        <dbReference type="SAM" id="Phobius"/>
    </source>
</evidence>
<keyword evidence="1" id="KW-0812">Transmembrane</keyword>
<dbReference type="GO" id="GO:0015666">
    <property type="term" value="F:restriction endodeoxyribonuclease activity"/>
    <property type="evidence" value="ECO:0007669"/>
    <property type="project" value="TreeGrafter"/>
</dbReference>
<protein>
    <submittedName>
        <fullName evidence="3">Restriction system protein</fullName>
    </submittedName>
</protein>
<dbReference type="Gene3D" id="3.40.1350.10">
    <property type="match status" value="1"/>
</dbReference>
<evidence type="ECO:0000313" key="4">
    <source>
        <dbReference type="Proteomes" id="UP000198619"/>
    </source>
</evidence>
<organism evidence="3 4">
    <name type="scientific">Clostridium frigidicarnis</name>
    <dbReference type="NCBI Taxonomy" id="84698"/>
    <lineage>
        <taxon>Bacteria</taxon>
        <taxon>Bacillati</taxon>
        <taxon>Bacillota</taxon>
        <taxon>Clostridia</taxon>
        <taxon>Eubacteriales</taxon>
        <taxon>Clostridiaceae</taxon>
        <taxon>Clostridium</taxon>
    </lineage>
</organism>
<feature type="domain" description="Restriction endonuclease type IV Mrr" evidence="2">
    <location>
        <begin position="46"/>
        <end position="177"/>
    </location>
</feature>
<dbReference type="PANTHER" id="PTHR30015">
    <property type="entry name" value="MRR RESTRICTION SYSTEM PROTEIN"/>
    <property type="match status" value="1"/>
</dbReference>
<dbReference type="PANTHER" id="PTHR30015:SF7">
    <property type="entry name" value="TYPE IV METHYL-DIRECTED RESTRICTION ENZYME ECOKMRR"/>
    <property type="match status" value="1"/>
</dbReference>
<proteinExistence type="predicted"/>
<dbReference type="GO" id="GO:0003677">
    <property type="term" value="F:DNA binding"/>
    <property type="evidence" value="ECO:0007669"/>
    <property type="project" value="InterPro"/>
</dbReference>
<gene>
    <name evidence="3" type="ORF">SAMN04488528_100995</name>
</gene>
<evidence type="ECO:0000313" key="3">
    <source>
        <dbReference type="EMBL" id="SFB03378.1"/>
    </source>
</evidence>
<dbReference type="SUPFAM" id="SSF52980">
    <property type="entry name" value="Restriction endonuclease-like"/>
    <property type="match status" value="1"/>
</dbReference>
<dbReference type="OrthoDB" id="1426324at2"/>
<keyword evidence="1" id="KW-0472">Membrane</keyword>
<sequence>MFTLKGIILIIVFMYFLKISTVIFNKIFNYKDEKIQFYIDMRKERIESMSGYEFEGFCKWLFQGTGEYSNVELTSDFNDEGNDLILTSNSGEKVYVQCKRYSSLSEEELENMKNENLLIGRALCQKFVGSMISENITTGIIVTTGSVNKNALDYIEKINSNTNMNIDILTMNDIVTLIENNKENELYSVSV</sequence>
<dbReference type="InterPro" id="IPR052906">
    <property type="entry name" value="Type_IV_Methyl-Rstrct_Enzyme"/>
</dbReference>
<dbReference type="InterPro" id="IPR007560">
    <property type="entry name" value="Restrct_endonuc_IV_Mrr"/>
</dbReference>
<reference evidence="3 4" key="1">
    <citation type="submission" date="2016-10" db="EMBL/GenBank/DDBJ databases">
        <authorList>
            <person name="de Groot N.N."/>
        </authorList>
    </citation>
    <scope>NUCLEOTIDE SEQUENCE [LARGE SCALE GENOMIC DNA]</scope>
    <source>
        <strain evidence="3 4">DSM 12271</strain>
    </source>
</reference>
<keyword evidence="4" id="KW-1185">Reference proteome</keyword>
<dbReference type="RefSeq" id="WP_090040279.1">
    <property type="nucleotide sequence ID" value="NZ_FOKI01000009.1"/>
</dbReference>
<keyword evidence="1" id="KW-1133">Transmembrane helix</keyword>
<dbReference type="Pfam" id="PF04471">
    <property type="entry name" value="Mrr_cat"/>
    <property type="match status" value="1"/>
</dbReference>